<organism evidence="2 3">
    <name type="scientific">Sneathiella chinensis</name>
    <dbReference type="NCBI Taxonomy" id="349750"/>
    <lineage>
        <taxon>Bacteria</taxon>
        <taxon>Pseudomonadati</taxon>
        <taxon>Pseudomonadota</taxon>
        <taxon>Alphaproteobacteria</taxon>
        <taxon>Sneathiellales</taxon>
        <taxon>Sneathiellaceae</taxon>
        <taxon>Sneathiella</taxon>
    </lineage>
</organism>
<accession>A0ABQ5U3M7</accession>
<reference evidence="2" key="1">
    <citation type="journal article" date="2014" name="Int. J. Syst. Evol. Microbiol.">
        <title>Complete genome of a new Firmicutes species belonging to the dominant human colonic microbiota ('Ruminococcus bicirculans') reveals two chromosomes and a selective capacity to utilize plant glucans.</title>
        <authorList>
            <consortium name="NISC Comparative Sequencing Program"/>
            <person name="Wegmann U."/>
            <person name="Louis P."/>
            <person name="Goesmann A."/>
            <person name="Henrissat B."/>
            <person name="Duncan S.H."/>
            <person name="Flint H.J."/>
        </authorList>
    </citation>
    <scope>NUCLEOTIDE SEQUENCE</scope>
    <source>
        <strain evidence="2">NBRC 103408</strain>
    </source>
</reference>
<protein>
    <submittedName>
        <fullName evidence="2">DUF1365 domain-containing protein</fullName>
    </submittedName>
</protein>
<dbReference type="PANTHER" id="PTHR33973:SF4">
    <property type="entry name" value="OS07G0153300 PROTEIN"/>
    <property type="match status" value="1"/>
</dbReference>
<dbReference type="RefSeq" id="WP_169559893.1">
    <property type="nucleotide sequence ID" value="NZ_BSNF01000001.1"/>
</dbReference>
<dbReference type="InterPro" id="IPR010775">
    <property type="entry name" value="DUF1365"/>
</dbReference>
<comment type="caution">
    <text evidence="2">The sequence shown here is derived from an EMBL/GenBank/DDBJ whole genome shotgun (WGS) entry which is preliminary data.</text>
</comment>
<dbReference type="EMBL" id="BSNF01000001">
    <property type="protein sequence ID" value="GLQ05937.1"/>
    <property type="molecule type" value="Genomic_DNA"/>
</dbReference>
<keyword evidence="3" id="KW-1185">Reference proteome</keyword>
<evidence type="ECO:0000313" key="3">
    <source>
        <dbReference type="Proteomes" id="UP001161409"/>
    </source>
</evidence>
<reference evidence="2" key="2">
    <citation type="submission" date="2023-01" db="EMBL/GenBank/DDBJ databases">
        <title>Draft genome sequence of Sneathiella chinensis strain NBRC 103408.</title>
        <authorList>
            <person name="Sun Q."/>
            <person name="Mori K."/>
        </authorList>
    </citation>
    <scope>NUCLEOTIDE SEQUENCE</scope>
    <source>
        <strain evidence="2">NBRC 103408</strain>
    </source>
</reference>
<sequence>MNSALYFGTVIHRRLFPASHLLKYNLFYMLIDLDELADLSRKVRFFSVGRPNLVSFRPTDFGDGSPTDLKQQLLDLFESRAPAAPIERISLLCLPRILGYVFNPISVYFGHDKTGRVRAVTYEVSNTFRERHWYVFDLGVSPAEPNGKTPFRHGCDKAFYVSPFLEMDCRYDFSLLPPAERLALGIRQSRQGKPVLNASFTGKRVPLTSRSLAGALIRIPFASLKIMAGIHWEAFKIWRKGIPVIPRTTPEVSPPQETALAGKPLEK</sequence>
<evidence type="ECO:0000256" key="1">
    <source>
        <dbReference type="SAM" id="MobiDB-lite"/>
    </source>
</evidence>
<dbReference type="PANTHER" id="PTHR33973">
    <property type="entry name" value="OS07G0153300 PROTEIN"/>
    <property type="match status" value="1"/>
</dbReference>
<evidence type="ECO:0000313" key="2">
    <source>
        <dbReference type="EMBL" id="GLQ05937.1"/>
    </source>
</evidence>
<proteinExistence type="predicted"/>
<dbReference type="Proteomes" id="UP001161409">
    <property type="component" value="Unassembled WGS sequence"/>
</dbReference>
<dbReference type="Pfam" id="PF07103">
    <property type="entry name" value="DUF1365"/>
    <property type="match status" value="1"/>
</dbReference>
<feature type="region of interest" description="Disordered" evidence="1">
    <location>
        <begin position="248"/>
        <end position="267"/>
    </location>
</feature>
<gene>
    <name evidence="2" type="ORF">GCM10007924_11580</name>
</gene>
<name>A0ABQ5U3M7_9PROT</name>